<keyword evidence="1" id="KW-0479">Metal-binding</keyword>
<evidence type="ECO:0000256" key="4">
    <source>
        <dbReference type="ARBA" id="ARBA00023015"/>
    </source>
</evidence>
<dbReference type="GO" id="GO:0030154">
    <property type="term" value="P:cell differentiation"/>
    <property type="evidence" value="ECO:0007669"/>
    <property type="project" value="TreeGrafter"/>
</dbReference>
<evidence type="ECO:0000256" key="8">
    <source>
        <dbReference type="ARBA" id="ARBA00023242"/>
    </source>
</evidence>
<evidence type="ECO:0000256" key="1">
    <source>
        <dbReference type="ARBA" id="ARBA00022723"/>
    </source>
</evidence>
<dbReference type="Proteomes" id="UP000663852">
    <property type="component" value="Unassembled WGS sequence"/>
</dbReference>
<protein>
    <submittedName>
        <fullName evidence="11">Uncharacterized protein</fullName>
    </submittedName>
</protein>
<keyword evidence="8" id="KW-0539">Nucleus</keyword>
<dbReference type="Gene3D" id="1.10.565.10">
    <property type="entry name" value="Retinoid X Receptor"/>
    <property type="match status" value="1"/>
</dbReference>
<accession>A0A814P2F5</accession>
<dbReference type="PROSITE" id="PS51843">
    <property type="entry name" value="NR_LBD"/>
    <property type="match status" value="1"/>
</dbReference>
<dbReference type="GO" id="GO:0008270">
    <property type="term" value="F:zinc ion binding"/>
    <property type="evidence" value="ECO:0007669"/>
    <property type="project" value="UniProtKB-KW"/>
</dbReference>
<feature type="domain" description="Nuclear receptor" evidence="9">
    <location>
        <begin position="73"/>
        <end position="149"/>
    </location>
</feature>
<comment type="caution">
    <text evidence="11">The sequence shown here is derived from an EMBL/GenBank/DDBJ whole genome shotgun (WGS) entry which is preliminary data.</text>
</comment>
<dbReference type="InterPro" id="IPR001628">
    <property type="entry name" value="Znf_hrmn_rcpt"/>
</dbReference>
<evidence type="ECO:0000256" key="7">
    <source>
        <dbReference type="ARBA" id="ARBA00023170"/>
    </source>
</evidence>
<dbReference type="PROSITE" id="PS51030">
    <property type="entry name" value="NUCLEAR_REC_DBD_2"/>
    <property type="match status" value="1"/>
</dbReference>
<gene>
    <name evidence="11" type="ORF">EDS130_LOCUS19953</name>
    <name evidence="12" type="ORF">XAT740_LOCUS18481</name>
</gene>
<keyword evidence="5" id="KW-0238">DNA-binding</keyword>
<evidence type="ECO:0000256" key="5">
    <source>
        <dbReference type="ARBA" id="ARBA00023125"/>
    </source>
</evidence>
<evidence type="ECO:0000259" key="9">
    <source>
        <dbReference type="PROSITE" id="PS51030"/>
    </source>
</evidence>
<evidence type="ECO:0000256" key="3">
    <source>
        <dbReference type="ARBA" id="ARBA00022833"/>
    </source>
</evidence>
<feature type="domain" description="NR LBD" evidence="10">
    <location>
        <begin position="195"/>
        <end position="467"/>
    </location>
</feature>
<dbReference type="PROSITE" id="PS00031">
    <property type="entry name" value="NUCLEAR_REC_DBD_1"/>
    <property type="match status" value="1"/>
</dbReference>
<keyword evidence="3" id="KW-0862">Zinc</keyword>
<evidence type="ECO:0000313" key="14">
    <source>
        <dbReference type="Proteomes" id="UP000663852"/>
    </source>
</evidence>
<dbReference type="InterPro" id="IPR050234">
    <property type="entry name" value="Nuclear_hormone_rcpt_NR1"/>
</dbReference>
<sequence length="467" mass="52947">MDSTTSTSKKRRIMIITADESVIEQIQNNTNASLIKSIVLDGNGDNVEVSQSNIRTIQAEAQSLSVKKQKTGTLTCVVCSSPANGYNFDAITCESCKAFFRRNALKDSVELECRRGNNCDITIDSRRRCGACRLAKCLKSGMNRDRLLTAEQKAVKMRKIEENRNLTTLTHSESREDNQDKDEKPIITVVHSDAPSPKSTNLLLVKDVADLLPNEPPSEQQGLLSWKDLQRVETIKLSYEQRIELAAREGLPWNPTVHATTLLDHINSHSVTALRLLSFFKQIPEFNDLNVHDRVTLIKYNLMPLTILNCTLSYDVKTETIQEAKSDAPWDSSILLTVHGDEFYQRVKKIFESFSRIAKYDQRIIQLALIALILTKGFSANSNVSEPILNDGLAVYRAQNYYTELLWKYLETVHGYGRAIHIFNELVAHFMSWQALQNYLTRSLPKMLTPAEMNDLLPIMKSLINIH</sequence>
<dbReference type="SUPFAM" id="SSF57716">
    <property type="entry name" value="Glucocorticoid receptor-like (DNA-binding domain)"/>
    <property type="match status" value="1"/>
</dbReference>
<keyword evidence="2" id="KW-0863">Zinc-finger</keyword>
<evidence type="ECO:0000313" key="13">
    <source>
        <dbReference type="Proteomes" id="UP000663828"/>
    </source>
</evidence>
<dbReference type="GO" id="GO:0004879">
    <property type="term" value="F:nuclear receptor activity"/>
    <property type="evidence" value="ECO:0007669"/>
    <property type="project" value="TreeGrafter"/>
</dbReference>
<dbReference type="EMBL" id="CAJNOR010001234">
    <property type="protein sequence ID" value="CAF1103493.1"/>
    <property type="molecule type" value="Genomic_DNA"/>
</dbReference>
<evidence type="ECO:0000256" key="2">
    <source>
        <dbReference type="ARBA" id="ARBA00022771"/>
    </source>
</evidence>
<keyword evidence="6" id="KW-0804">Transcription</keyword>
<name>A0A814P2F5_ADIRI</name>
<dbReference type="Pfam" id="PF00105">
    <property type="entry name" value="zf-C4"/>
    <property type="match status" value="1"/>
</dbReference>
<dbReference type="EMBL" id="CAJNOJ010000097">
    <property type="protein sequence ID" value="CAF1100272.1"/>
    <property type="molecule type" value="Genomic_DNA"/>
</dbReference>
<dbReference type="GO" id="GO:0045944">
    <property type="term" value="P:positive regulation of transcription by RNA polymerase II"/>
    <property type="evidence" value="ECO:0007669"/>
    <property type="project" value="TreeGrafter"/>
</dbReference>
<dbReference type="GO" id="GO:0000978">
    <property type="term" value="F:RNA polymerase II cis-regulatory region sequence-specific DNA binding"/>
    <property type="evidence" value="ECO:0007669"/>
    <property type="project" value="TreeGrafter"/>
</dbReference>
<keyword evidence="7" id="KW-0675">Receptor</keyword>
<dbReference type="InterPro" id="IPR013088">
    <property type="entry name" value="Znf_NHR/GATA"/>
</dbReference>
<dbReference type="PRINTS" id="PR00047">
    <property type="entry name" value="STROIDFINGER"/>
</dbReference>
<evidence type="ECO:0000313" key="12">
    <source>
        <dbReference type="EMBL" id="CAF1103493.1"/>
    </source>
</evidence>
<evidence type="ECO:0000256" key="6">
    <source>
        <dbReference type="ARBA" id="ARBA00023163"/>
    </source>
</evidence>
<dbReference type="Gene3D" id="3.30.50.10">
    <property type="entry name" value="Erythroid Transcription Factor GATA-1, subunit A"/>
    <property type="match status" value="1"/>
</dbReference>
<dbReference type="SMART" id="SM00399">
    <property type="entry name" value="ZnF_C4"/>
    <property type="match status" value="1"/>
</dbReference>
<dbReference type="GO" id="GO:0000122">
    <property type="term" value="P:negative regulation of transcription by RNA polymerase II"/>
    <property type="evidence" value="ECO:0007669"/>
    <property type="project" value="TreeGrafter"/>
</dbReference>
<reference evidence="11" key="1">
    <citation type="submission" date="2021-02" db="EMBL/GenBank/DDBJ databases">
        <authorList>
            <person name="Nowell W R."/>
        </authorList>
    </citation>
    <scope>NUCLEOTIDE SEQUENCE</scope>
</reference>
<keyword evidence="13" id="KW-1185">Reference proteome</keyword>
<dbReference type="Proteomes" id="UP000663828">
    <property type="component" value="Unassembled WGS sequence"/>
</dbReference>
<keyword evidence="4" id="KW-0805">Transcription regulation</keyword>
<proteinExistence type="predicted"/>
<dbReference type="InterPro" id="IPR000536">
    <property type="entry name" value="Nucl_hrmn_rcpt_lig-bd"/>
</dbReference>
<evidence type="ECO:0000259" key="10">
    <source>
        <dbReference type="PROSITE" id="PS51843"/>
    </source>
</evidence>
<organism evidence="11 14">
    <name type="scientific">Adineta ricciae</name>
    <name type="common">Rotifer</name>
    <dbReference type="NCBI Taxonomy" id="249248"/>
    <lineage>
        <taxon>Eukaryota</taxon>
        <taxon>Metazoa</taxon>
        <taxon>Spiralia</taxon>
        <taxon>Gnathifera</taxon>
        <taxon>Rotifera</taxon>
        <taxon>Eurotatoria</taxon>
        <taxon>Bdelloidea</taxon>
        <taxon>Adinetida</taxon>
        <taxon>Adinetidae</taxon>
        <taxon>Adineta</taxon>
    </lineage>
</organism>
<evidence type="ECO:0000313" key="11">
    <source>
        <dbReference type="EMBL" id="CAF1100272.1"/>
    </source>
</evidence>
<dbReference type="AlphaFoldDB" id="A0A814P2F5"/>
<dbReference type="SUPFAM" id="SSF48508">
    <property type="entry name" value="Nuclear receptor ligand-binding domain"/>
    <property type="match status" value="1"/>
</dbReference>
<dbReference type="InterPro" id="IPR035500">
    <property type="entry name" value="NHR-like_dom_sf"/>
</dbReference>
<dbReference type="PANTHER" id="PTHR24082">
    <property type="entry name" value="NUCLEAR HORMONE RECEPTOR"/>
    <property type="match status" value="1"/>
</dbReference>
<dbReference type="OrthoDB" id="6352325at2759"/>
<dbReference type="PANTHER" id="PTHR24082:SF283">
    <property type="entry name" value="NUCLEAR HORMONE RECEPTOR HR96"/>
    <property type="match status" value="1"/>
</dbReference>